<accession>A0A6I2NHV4</accession>
<evidence type="ECO:0000313" key="5">
    <source>
        <dbReference type="Proteomes" id="UP000450599"/>
    </source>
</evidence>
<evidence type="ECO:0000313" key="7">
    <source>
        <dbReference type="Proteomes" id="UP000501982"/>
    </source>
</evidence>
<feature type="transmembrane region" description="Helical" evidence="1">
    <location>
        <begin position="126"/>
        <end position="143"/>
    </location>
</feature>
<evidence type="ECO:0000313" key="4">
    <source>
        <dbReference type="EMBL" id="QJE30945.1"/>
    </source>
</evidence>
<dbReference type="Proteomes" id="UP000471216">
    <property type="component" value="Unassembled WGS sequence"/>
</dbReference>
<feature type="transmembrane region" description="Helical" evidence="1">
    <location>
        <begin position="172"/>
        <end position="201"/>
    </location>
</feature>
<proteinExistence type="predicted"/>
<feature type="transmembrane region" description="Helical" evidence="1">
    <location>
        <begin position="249"/>
        <end position="281"/>
    </location>
</feature>
<dbReference type="AlphaFoldDB" id="A0A6I2NHV4"/>
<dbReference type="Proteomes" id="UP000450599">
    <property type="component" value="Unassembled WGS sequence"/>
</dbReference>
<sequence length="350" mass="39464">MSNKQLFNDPVQRKRYICALLIILLMVGVSELMGEKEIIFPEMAALTIGMWIVDKKVWTVSRLKLVLLMSIGAIVGVCIVRYSPFPLIVNLCISFAFSAICLQVSRTTLIPHISACMLPILLGTESWVYPIAVTVMSLVVVRGQKWMEKNKYRKEITYTPVQRDPKKNCLKWGTLLATIPLIAAIPIHTGYLYCILPPLIVTYVEFSTSKAGFRGRPLETFLLLAIAAVLGSTSQLIGHIYLHLPETVVALFLFICLFILFEWWGKFFAPAGAIALVPMIISPQGLIGYPLQVMIGAALLIFIAMVLFLKCYKWPKSHLIYCLVPAPIRTSHRYRSYLRQQERKTMPNLG</sequence>
<dbReference type="EMBL" id="WKMW01000020">
    <property type="protein sequence ID" value="MRY86140.1"/>
    <property type="molecule type" value="Genomic_DNA"/>
</dbReference>
<keyword evidence="1" id="KW-0472">Membrane</keyword>
<feature type="transmembrane region" description="Helical" evidence="1">
    <location>
        <begin position="87"/>
        <end position="106"/>
    </location>
</feature>
<evidence type="ECO:0000256" key="1">
    <source>
        <dbReference type="SAM" id="Phobius"/>
    </source>
</evidence>
<keyword evidence="1" id="KW-1133">Transmembrane helix</keyword>
<gene>
    <name evidence="3" type="ORF">GKD54_17875</name>
    <name evidence="2" type="ORF">GKD58_18120</name>
    <name evidence="4" type="ORF">HHO38_22835</name>
</gene>
<evidence type="ECO:0000313" key="2">
    <source>
        <dbReference type="EMBL" id="MRY86140.1"/>
    </source>
</evidence>
<dbReference type="EMBL" id="WKMX01000018">
    <property type="protein sequence ID" value="MRZ08037.1"/>
    <property type="molecule type" value="Genomic_DNA"/>
</dbReference>
<dbReference type="RefSeq" id="WP_057329005.1">
    <property type="nucleotide sequence ID" value="NZ_CP051672.1"/>
</dbReference>
<feature type="transmembrane region" description="Helical" evidence="1">
    <location>
        <begin position="221"/>
        <end position="242"/>
    </location>
</feature>
<evidence type="ECO:0000313" key="6">
    <source>
        <dbReference type="Proteomes" id="UP000471216"/>
    </source>
</evidence>
<protein>
    <submittedName>
        <fullName evidence="2">HPP family protein</fullName>
    </submittedName>
</protein>
<keyword evidence="1" id="KW-0812">Transmembrane</keyword>
<organism evidence="2 5">
    <name type="scientific">Parabacteroides distasonis</name>
    <dbReference type="NCBI Taxonomy" id="823"/>
    <lineage>
        <taxon>Bacteria</taxon>
        <taxon>Pseudomonadati</taxon>
        <taxon>Bacteroidota</taxon>
        <taxon>Bacteroidia</taxon>
        <taxon>Bacteroidales</taxon>
        <taxon>Tannerellaceae</taxon>
        <taxon>Parabacteroides</taxon>
    </lineage>
</organism>
<feature type="transmembrane region" description="Helical" evidence="1">
    <location>
        <begin position="58"/>
        <end position="80"/>
    </location>
</feature>
<name>A0A6I2NHV4_PARDI</name>
<dbReference type="EMBL" id="CP051672">
    <property type="protein sequence ID" value="QJE30945.1"/>
    <property type="molecule type" value="Genomic_DNA"/>
</dbReference>
<reference evidence="4 7" key="2">
    <citation type="submission" date="2020-04" db="EMBL/GenBank/DDBJ databases">
        <title>Complete Genomes and Methylome analysis of CBBP consortium that reverse antibiotic-induced susceptibility to vancomycin-resistant Enterococcus faecium infection.</title>
        <authorList>
            <person name="Fomenkov A."/>
            <person name="Zhang Z."/>
            <person name="Pamer E."/>
            <person name="Roberts R.J."/>
        </authorList>
    </citation>
    <scope>NUCLEOTIDE SEQUENCE [LARGE SCALE GENOMIC DNA]</scope>
    <source>
        <strain evidence="7">CBBP</strain>
        <strain evidence="4">CBBP-1</strain>
    </source>
</reference>
<evidence type="ECO:0000313" key="3">
    <source>
        <dbReference type="EMBL" id="MRZ08037.1"/>
    </source>
</evidence>
<dbReference type="Proteomes" id="UP000501982">
    <property type="component" value="Chromosome"/>
</dbReference>
<feature type="transmembrane region" description="Helical" evidence="1">
    <location>
        <begin position="287"/>
        <end position="309"/>
    </location>
</feature>
<reference evidence="5 6" key="1">
    <citation type="journal article" date="2019" name="Nat. Med.">
        <title>A library of human gut bacterial isolates paired with longitudinal multiomics data enables mechanistic microbiome research.</title>
        <authorList>
            <person name="Poyet M."/>
            <person name="Groussin M."/>
            <person name="Gibbons S.M."/>
            <person name="Avila-Pacheco J."/>
            <person name="Jiang X."/>
            <person name="Kearney S.M."/>
            <person name="Perrotta A.R."/>
            <person name="Berdy B."/>
            <person name="Zhao S."/>
            <person name="Lieberman T.D."/>
            <person name="Swanson P.K."/>
            <person name="Smith M."/>
            <person name="Roesemann S."/>
            <person name="Alexander J.E."/>
            <person name="Rich S.A."/>
            <person name="Livny J."/>
            <person name="Vlamakis H."/>
            <person name="Clish C."/>
            <person name="Bullock K."/>
            <person name="Deik A."/>
            <person name="Scott J."/>
            <person name="Pierce K.A."/>
            <person name="Xavier R.J."/>
            <person name="Alm E.J."/>
        </authorList>
    </citation>
    <scope>NUCLEOTIDE SEQUENCE [LARGE SCALE GENOMIC DNA]</scope>
    <source>
        <strain evidence="3 6">BIOML-A10</strain>
        <strain evidence="2 5">BIOML-A11</strain>
    </source>
</reference>